<proteinExistence type="predicted"/>
<protein>
    <submittedName>
        <fullName evidence="1">Uncharacterized protein</fullName>
    </submittedName>
</protein>
<organism evidence="1">
    <name type="scientific">marine sediment metagenome</name>
    <dbReference type="NCBI Taxonomy" id="412755"/>
    <lineage>
        <taxon>unclassified sequences</taxon>
        <taxon>metagenomes</taxon>
        <taxon>ecological metagenomes</taxon>
    </lineage>
</organism>
<sequence>MYNVLNQSGVLAELGYNPGSSMLIAPIASRAIVPTVFDGQFIKWRVPFSQAGELLLAPGASGAFFPEDQFKTNYDKPFEIWRMIIRLTAFDDDSPRVLIEPQPTTLAERIRLDIEDTRKTQKITRGPTLISTLLSKNAESWEWQVPYTLINTEGLAIQADSQLFPTYVVPLAAAPAASQDVVVERVRIEITIQGYLLVLYPPPRGS</sequence>
<accession>A0A0F9FFM5</accession>
<comment type="caution">
    <text evidence="1">The sequence shown here is derived from an EMBL/GenBank/DDBJ whole genome shotgun (WGS) entry which is preliminary data.</text>
</comment>
<evidence type="ECO:0000313" key="1">
    <source>
        <dbReference type="EMBL" id="KKL77231.1"/>
    </source>
</evidence>
<dbReference type="EMBL" id="LAZR01023813">
    <property type="protein sequence ID" value="KKL77231.1"/>
    <property type="molecule type" value="Genomic_DNA"/>
</dbReference>
<name>A0A0F9FFM5_9ZZZZ</name>
<gene>
    <name evidence="1" type="ORF">LCGC14_2036970</name>
</gene>
<reference evidence="1" key="1">
    <citation type="journal article" date="2015" name="Nature">
        <title>Complex archaea that bridge the gap between prokaryotes and eukaryotes.</title>
        <authorList>
            <person name="Spang A."/>
            <person name="Saw J.H."/>
            <person name="Jorgensen S.L."/>
            <person name="Zaremba-Niedzwiedzka K."/>
            <person name="Martijn J."/>
            <person name="Lind A.E."/>
            <person name="van Eijk R."/>
            <person name="Schleper C."/>
            <person name="Guy L."/>
            <person name="Ettema T.J."/>
        </authorList>
    </citation>
    <scope>NUCLEOTIDE SEQUENCE</scope>
</reference>
<dbReference type="AlphaFoldDB" id="A0A0F9FFM5"/>